<dbReference type="EMBL" id="JBBPEH010000009">
    <property type="protein sequence ID" value="KAK7534217.1"/>
    <property type="molecule type" value="Genomic_DNA"/>
</dbReference>
<accession>A0ABR1LG88</accession>
<name>A0ABR1LG88_9PEZI</name>
<protein>
    <submittedName>
        <fullName evidence="2">Uncharacterized protein</fullName>
    </submittedName>
</protein>
<sequence length="217" mass="24429">MQHQCRNMTCERCYQRRLPRVLELLLRFRFSPGSSPSPLFFLRSLSCALGRRNTPLDQQQQHHFVTITPVHPSGPCRVFPFLGNRGSVVCHPRVFSKGPFAASPVQNPLTNAPQPQHLATHPQRRGPIDTRHYRAGAPSHSGLTRWSAPLPKTSPSQRGTPLFQMPRAWSLWPGSLSSLSPCRLSSPRPSGGPQSSFLRRQSLPLWALPRRRSAPER</sequence>
<dbReference type="RefSeq" id="XP_066653256.1">
    <property type="nucleotide sequence ID" value="XM_066796555.1"/>
</dbReference>
<feature type="compositionally biased region" description="Low complexity" evidence="1">
    <location>
        <begin position="179"/>
        <end position="196"/>
    </location>
</feature>
<keyword evidence="3" id="KW-1185">Reference proteome</keyword>
<evidence type="ECO:0000313" key="3">
    <source>
        <dbReference type="Proteomes" id="UP001360953"/>
    </source>
</evidence>
<dbReference type="GeneID" id="92029461"/>
<comment type="caution">
    <text evidence="2">The sequence shown here is derived from an EMBL/GenBank/DDBJ whole genome shotgun (WGS) entry which is preliminary data.</text>
</comment>
<evidence type="ECO:0000313" key="2">
    <source>
        <dbReference type="EMBL" id="KAK7534217.1"/>
    </source>
</evidence>
<organism evidence="2 3">
    <name type="scientific">Phyllosticta citribraziliensis</name>
    <dbReference type="NCBI Taxonomy" id="989973"/>
    <lineage>
        <taxon>Eukaryota</taxon>
        <taxon>Fungi</taxon>
        <taxon>Dikarya</taxon>
        <taxon>Ascomycota</taxon>
        <taxon>Pezizomycotina</taxon>
        <taxon>Dothideomycetes</taxon>
        <taxon>Dothideomycetes incertae sedis</taxon>
        <taxon>Botryosphaeriales</taxon>
        <taxon>Phyllostictaceae</taxon>
        <taxon>Phyllosticta</taxon>
    </lineage>
</organism>
<gene>
    <name evidence="2" type="ORF">J3D65DRAFT_477432</name>
</gene>
<dbReference type="Proteomes" id="UP001360953">
    <property type="component" value="Unassembled WGS sequence"/>
</dbReference>
<proteinExistence type="predicted"/>
<feature type="region of interest" description="Disordered" evidence="1">
    <location>
        <begin position="137"/>
        <end position="162"/>
    </location>
</feature>
<feature type="region of interest" description="Disordered" evidence="1">
    <location>
        <begin position="179"/>
        <end position="217"/>
    </location>
</feature>
<evidence type="ECO:0000256" key="1">
    <source>
        <dbReference type="SAM" id="MobiDB-lite"/>
    </source>
</evidence>
<reference evidence="2 3" key="1">
    <citation type="submission" date="2024-04" db="EMBL/GenBank/DDBJ databases">
        <title>Phyllosticta paracitricarpa is synonymous to the EU quarantine fungus P. citricarpa based on phylogenomic analyses.</title>
        <authorList>
            <consortium name="Lawrence Berkeley National Laboratory"/>
            <person name="Van ingen-buijs V.A."/>
            <person name="Van westerhoven A.C."/>
            <person name="Haridas S."/>
            <person name="Skiadas P."/>
            <person name="Martin F."/>
            <person name="Groenewald J.Z."/>
            <person name="Crous P.W."/>
            <person name="Seidl M.F."/>
        </authorList>
    </citation>
    <scope>NUCLEOTIDE SEQUENCE [LARGE SCALE GENOMIC DNA]</scope>
    <source>
        <strain evidence="2 3">CPC 17464</strain>
    </source>
</reference>